<dbReference type="OrthoDB" id="2631350at2759"/>
<evidence type="ECO:0000313" key="1">
    <source>
        <dbReference type="EMBL" id="KIK02773.1"/>
    </source>
</evidence>
<accession>A0A0C9Y3S4</accession>
<proteinExistence type="predicted"/>
<protein>
    <recommendedName>
        <fullName evidence="3">F-box domain-containing protein</fullName>
    </recommendedName>
</protein>
<dbReference type="Gene3D" id="3.80.10.10">
    <property type="entry name" value="Ribonuclease Inhibitor"/>
    <property type="match status" value="1"/>
</dbReference>
<dbReference type="InterPro" id="IPR032675">
    <property type="entry name" value="LRR_dom_sf"/>
</dbReference>
<sequence length="440" mass="49796">MTSIFPLFKVIPSFGLPHGSGYRKHTFLNAIKHDHWLRFESYACRIRRLSGITDTSLDNVHDFVYLRIVQYLCGRPLLPRLSLLSVTSCPQILPIFLSPTLLGVEILGNHRIPGTALLQSIFDGCPAIQNFTYCGSLSEQSCQALKYASSLRRLSIRQPEQSLKLPERFCIIQLKPIASLNSLQELSLSFWKTSALSLPADMQTFRDLQSLSLEIPSTLILSFFKACCFDSLRILVLSLQITESHGGSLEVWQEIVSSVGRWGNKLCEISFSHLVRREPSTLVTGTSYLRPLLDNCRLRKLIVDNDLVSLWSDSDILHMMSVWPDLQILRLVGYVHTSPHRRLATVEALKYVAKGLPQLQRLEMPIDLSHLSLDSLCTRASHNLKYLHVGGIITGRDLIPIAHHLHALFPTLSLSFPKHFGGNDYRRNLERLLYLCQNAC</sequence>
<dbReference type="SUPFAM" id="SSF52047">
    <property type="entry name" value="RNI-like"/>
    <property type="match status" value="1"/>
</dbReference>
<reference evidence="2" key="2">
    <citation type="submission" date="2015-01" db="EMBL/GenBank/DDBJ databases">
        <title>Evolutionary Origins and Diversification of the Mycorrhizal Mutualists.</title>
        <authorList>
            <consortium name="DOE Joint Genome Institute"/>
            <consortium name="Mycorrhizal Genomics Consortium"/>
            <person name="Kohler A."/>
            <person name="Kuo A."/>
            <person name="Nagy L.G."/>
            <person name="Floudas D."/>
            <person name="Copeland A."/>
            <person name="Barry K.W."/>
            <person name="Cichocki N."/>
            <person name="Veneault-Fourrey C."/>
            <person name="LaButti K."/>
            <person name="Lindquist E.A."/>
            <person name="Lipzen A."/>
            <person name="Lundell T."/>
            <person name="Morin E."/>
            <person name="Murat C."/>
            <person name="Riley R."/>
            <person name="Ohm R."/>
            <person name="Sun H."/>
            <person name="Tunlid A."/>
            <person name="Henrissat B."/>
            <person name="Grigoriev I.V."/>
            <person name="Hibbett D.S."/>
            <person name="Martin F."/>
        </authorList>
    </citation>
    <scope>NUCLEOTIDE SEQUENCE [LARGE SCALE GENOMIC DNA]</scope>
    <source>
        <strain evidence="2">LaAM-08-1</strain>
    </source>
</reference>
<keyword evidence="2" id="KW-1185">Reference proteome</keyword>
<dbReference type="STRING" id="1095629.A0A0C9Y3S4"/>
<dbReference type="Proteomes" id="UP000054477">
    <property type="component" value="Unassembled WGS sequence"/>
</dbReference>
<dbReference type="HOGENOM" id="CLU_021164_3_1_1"/>
<dbReference type="AlphaFoldDB" id="A0A0C9Y3S4"/>
<name>A0A0C9Y3S4_9AGAR</name>
<gene>
    <name evidence="1" type="ORF">K443DRAFT_131739</name>
</gene>
<evidence type="ECO:0008006" key="3">
    <source>
        <dbReference type="Google" id="ProtNLM"/>
    </source>
</evidence>
<dbReference type="EMBL" id="KN838588">
    <property type="protein sequence ID" value="KIK02773.1"/>
    <property type="molecule type" value="Genomic_DNA"/>
</dbReference>
<organism evidence="1 2">
    <name type="scientific">Laccaria amethystina LaAM-08-1</name>
    <dbReference type="NCBI Taxonomy" id="1095629"/>
    <lineage>
        <taxon>Eukaryota</taxon>
        <taxon>Fungi</taxon>
        <taxon>Dikarya</taxon>
        <taxon>Basidiomycota</taxon>
        <taxon>Agaricomycotina</taxon>
        <taxon>Agaricomycetes</taxon>
        <taxon>Agaricomycetidae</taxon>
        <taxon>Agaricales</taxon>
        <taxon>Agaricineae</taxon>
        <taxon>Hydnangiaceae</taxon>
        <taxon>Laccaria</taxon>
    </lineage>
</organism>
<evidence type="ECO:0000313" key="2">
    <source>
        <dbReference type="Proteomes" id="UP000054477"/>
    </source>
</evidence>
<reference evidence="1 2" key="1">
    <citation type="submission" date="2014-04" db="EMBL/GenBank/DDBJ databases">
        <authorList>
            <consortium name="DOE Joint Genome Institute"/>
            <person name="Kuo A."/>
            <person name="Kohler A."/>
            <person name="Nagy L.G."/>
            <person name="Floudas D."/>
            <person name="Copeland A."/>
            <person name="Barry K.W."/>
            <person name="Cichocki N."/>
            <person name="Veneault-Fourrey C."/>
            <person name="LaButti K."/>
            <person name="Lindquist E.A."/>
            <person name="Lipzen A."/>
            <person name="Lundell T."/>
            <person name="Morin E."/>
            <person name="Murat C."/>
            <person name="Sun H."/>
            <person name="Tunlid A."/>
            <person name="Henrissat B."/>
            <person name="Grigoriev I.V."/>
            <person name="Hibbett D.S."/>
            <person name="Martin F."/>
            <person name="Nordberg H.P."/>
            <person name="Cantor M.N."/>
            <person name="Hua S.X."/>
        </authorList>
    </citation>
    <scope>NUCLEOTIDE SEQUENCE [LARGE SCALE GENOMIC DNA]</scope>
    <source>
        <strain evidence="1 2">LaAM-08-1</strain>
    </source>
</reference>